<evidence type="ECO:0000256" key="11">
    <source>
        <dbReference type="ARBA" id="ARBA00022692"/>
    </source>
</evidence>
<keyword evidence="9" id="KW-0444">Lipid biosynthesis</keyword>
<evidence type="ECO:0000256" key="19">
    <source>
        <dbReference type="SAM" id="Phobius"/>
    </source>
</evidence>
<evidence type="ECO:0000256" key="14">
    <source>
        <dbReference type="ARBA" id="ARBA00023098"/>
    </source>
</evidence>
<evidence type="ECO:0000256" key="10">
    <source>
        <dbReference type="ARBA" id="ARBA00022679"/>
    </source>
</evidence>
<reference evidence="20 21" key="1">
    <citation type="submission" date="2018-08" db="EMBL/GenBank/DDBJ databases">
        <title>Flavobacterium tibetense sp. nov., isolated from a wetland YonghuCo on Tibetan Plateau.</title>
        <authorList>
            <person name="Phurbu D."/>
            <person name="Lu H."/>
            <person name="Xing P."/>
        </authorList>
    </citation>
    <scope>NUCLEOTIDE SEQUENCE [LARGE SCALE GENOMIC DNA]</scope>
    <source>
        <strain evidence="20 21">DJC</strain>
    </source>
</reference>
<name>A0A411YZ31_9RHOB</name>
<keyword evidence="12 18" id="KW-0548">Nucleotidyltransferase</keyword>
<comment type="subcellular location">
    <subcellularLocation>
        <location evidence="2">Cell membrane</location>
        <topology evidence="2">Multi-pass membrane protein</topology>
    </subcellularLocation>
</comment>
<proteinExistence type="inferred from homology"/>
<dbReference type="GO" id="GO:0005886">
    <property type="term" value="C:plasma membrane"/>
    <property type="evidence" value="ECO:0007669"/>
    <property type="project" value="UniProtKB-SubCell"/>
</dbReference>
<organism evidence="20 21">
    <name type="scientific">Pseudotabrizicola alkalilacus</name>
    <dbReference type="NCBI Taxonomy" id="2305252"/>
    <lineage>
        <taxon>Bacteria</taxon>
        <taxon>Pseudomonadati</taxon>
        <taxon>Pseudomonadota</taxon>
        <taxon>Alphaproteobacteria</taxon>
        <taxon>Rhodobacterales</taxon>
        <taxon>Paracoccaceae</taxon>
        <taxon>Pseudotabrizicola</taxon>
    </lineage>
</organism>
<dbReference type="PANTHER" id="PTHR46382:SF1">
    <property type="entry name" value="PHOSPHATIDATE CYTIDYLYLTRANSFERASE"/>
    <property type="match status" value="1"/>
</dbReference>
<dbReference type="Proteomes" id="UP000284547">
    <property type="component" value="Unassembled WGS sequence"/>
</dbReference>
<evidence type="ECO:0000256" key="2">
    <source>
        <dbReference type="ARBA" id="ARBA00004651"/>
    </source>
</evidence>
<comment type="pathway">
    <text evidence="3 18">Phospholipid metabolism; CDP-diacylglycerol biosynthesis; CDP-diacylglycerol from sn-glycerol 3-phosphate: step 3/3.</text>
</comment>
<keyword evidence="15 19" id="KW-0472">Membrane</keyword>
<evidence type="ECO:0000256" key="8">
    <source>
        <dbReference type="ARBA" id="ARBA00022475"/>
    </source>
</evidence>
<evidence type="ECO:0000313" key="20">
    <source>
        <dbReference type="EMBL" id="RGP36073.1"/>
    </source>
</evidence>
<keyword evidence="17" id="KW-1208">Phospholipid metabolism</keyword>
<feature type="transmembrane region" description="Helical" evidence="19">
    <location>
        <begin position="128"/>
        <end position="149"/>
    </location>
</feature>
<dbReference type="GO" id="GO:0004605">
    <property type="term" value="F:phosphatidate cytidylyltransferase activity"/>
    <property type="evidence" value="ECO:0007669"/>
    <property type="project" value="UniProtKB-EC"/>
</dbReference>
<dbReference type="PROSITE" id="PS01315">
    <property type="entry name" value="CDS"/>
    <property type="match status" value="1"/>
</dbReference>
<keyword evidence="13 19" id="KW-1133">Transmembrane helix</keyword>
<comment type="caution">
    <text evidence="20">The sequence shown here is derived from an EMBL/GenBank/DDBJ whole genome shotgun (WGS) entry which is preliminary data.</text>
</comment>
<evidence type="ECO:0000256" key="4">
    <source>
        <dbReference type="ARBA" id="ARBA00005189"/>
    </source>
</evidence>
<dbReference type="Pfam" id="PF01148">
    <property type="entry name" value="CTP_transf_1"/>
    <property type="match status" value="1"/>
</dbReference>
<evidence type="ECO:0000256" key="18">
    <source>
        <dbReference type="RuleBase" id="RU003938"/>
    </source>
</evidence>
<evidence type="ECO:0000256" key="7">
    <source>
        <dbReference type="ARBA" id="ARBA00019373"/>
    </source>
</evidence>
<dbReference type="EC" id="2.7.7.41" evidence="6 18"/>
<feature type="transmembrane region" description="Helical" evidence="19">
    <location>
        <begin position="29"/>
        <end position="49"/>
    </location>
</feature>
<evidence type="ECO:0000256" key="17">
    <source>
        <dbReference type="ARBA" id="ARBA00023264"/>
    </source>
</evidence>
<keyword evidence="11 18" id="KW-0812">Transmembrane</keyword>
<evidence type="ECO:0000256" key="9">
    <source>
        <dbReference type="ARBA" id="ARBA00022516"/>
    </source>
</evidence>
<keyword evidence="8" id="KW-1003">Cell membrane</keyword>
<evidence type="ECO:0000256" key="5">
    <source>
        <dbReference type="ARBA" id="ARBA00010185"/>
    </source>
</evidence>
<sequence length="266" mass="28031">MTEAIARWGDLRKRAISALFMLVIGAGELWLGGTPFSLLVIALTGVMFWELANMTAPGRRNTPVAMGLVAAACLAGAELFRDDLASTLLILPGLALALTPRRDRRIATVYGIAIMVAGYGLIELRSPGVPAILWLVTIVIVSDVMGYFVGRIMGGPKFWPAISPKKTWSGTVAGWVGALAVSLIFVATGYAPWQAVALAPFVAFAGQLGDIAESWIKRRSGVKDSSGLIPGHGGFLDRFDALIGAVVLIMLLGLFTSLPMPAPLGG</sequence>
<feature type="transmembrane region" description="Helical" evidence="19">
    <location>
        <begin position="170"/>
        <end position="191"/>
    </location>
</feature>
<evidence type="ECO:0000256" key="15">
    <source>
        <dbReference type="ARBA" id="ARBA00023136"/>
    </source>
</evidence>
<dbReference type="EMBL" id="QWEY01000010">
    <property type="protein sequence ID" value="RGP36073.1"/>
    <property type="molecule type" value="Genomic_DNA"/>
</dbReference>
<evidence type="ECO:0000256" key="16">
    <source>
        <dbReference type="ARBA" id="ARBA00023209"/>
    </source>
</evidence>
<feature type="transmembrane region" description="Helical" evidence="19">
    <location>
        <begin position="106"/>
        <end position="122"/>
    </location>
</feature>
<dbReference type="RefSeq" id="WP_118154960.1">
    <property type="nucleotide sequence ID" value="NZ_QWEY01000010.1"/>
</dbReference>
<dbReference type="AlphaFoldDB" id="A0A411YZ31"/>
<protein>
    <recommendedName>
        <fullName evidence="7 18">Phosphatidate cytidylyltransferase</fullName>
        <ecNumber evidence="6 18">2.7.7.41</ecNumber>
    </recommendedName>
</protein>
<dbReference type="GO" id="GO:0016024">
    <property type="term" value="P:CDP-diacylglycerol biosynthetic process"/>
    <property type="evidence" value="ECO:0007669"/>
    <property type="project" value="UniProtKB-UniPathway"/>
</dbReference>
<dbReference type="InterPro" id="IPR000374">
    <property type="entry name" value="PC_trans"/>
</dbReference>
<comment type="catalytic activity">
    <reaction evidence="1 18">
        <text>a 1,2-diacyl-sn-glycero-3-phosphate + CTP + H(+) = a CDP-1,2-diacyl-sn-glycerol + diphosphate</text>
        <dbReference type="Rhea" id="RHEA:16229"/>
        <dbReference type="ChEBI" id="CHEBI:15378"/>
        <dbReference type="ChEBI" id="CHEBI:33019"/>
        <dbReference type="ChEBI" id="CHEBI:37563"/>
        <dbReference type="ChEBI" id="CHEBI:58332"/>
        <dbReference type="ChEBI" id="CHEBI:58608"/>
        <dbReference type="EC" id="2.7.7.41"/>
    </reaction>
</comment>
<evidence type="ECO:0000313" key="21">
    <source>
        <dbReference type="Proteomes" id="UP000284547"/>
    </source>
</evidence>
<gene>
    <name evidence="20" type="ORF">D1012_16820</name>
</gene>
<evidence type="ECO:0000256" key="6">
    <source>
        <dbReference type="ARBA" id="ARBA00012487"/>
    </source>
</evidence>
<evidence type="ECO:0000256" key="3">
    <source>
        <dbReference type="ARBA" id="ARBA00005119"/>
    </source>
</evidence>
<dbReference type="OrthoDB" id="9799199at2"/>
<feature type="transmembrane region" description="Helical" evidence="19">
    <location>
        <begin position="241"/>
        <end position="260"/>
    </location>
</feature>
<evidence type="ECO:0000256" key="13">
    <source>
        <dbReference type="ARBA" id="ARBA00022989"/>
    </source>
</evidence>
<dbReference type="UniPathway" id="UPA00557">
    <property type="reaction ID" value="UER00614"/>
</dbReference>
<keyword evidence="21" id="KW-1185">Reference proteome</keyword>
<evidence type="ECO:0000256" key="1">
    <source>
        <dbReference type="ARBA" id="ARBA00001698"/>
    </source>
</evidence>
<dbReference type="PANTHER" id="PTHR46382">
    <property type="entry name" value="PHOSPHATIDATE CYTIDYLYLTRANSFERASE"/>
    <property type="match status" value="1"/>
</dbReference>
<accession>A0A411YZ31</accession>
<comment type="pathway">
    <text evidence="4">Lipid metabolism.</text>
</comment>
<keyword evidence="16" id="KW-0594">Phospholipid biosynthesis</keyword>
<feature type="transmembrane region" description="Helical" evidence="19">
    <location>
        <begin position="61"/>
        <end position="77"/>
    </location>
</feature>
<keyword evidence="14" id="KW-0443">Lipid metabolism</keyword>
<comment type="similarity">
    <text evidence="5 18">Belongs to the CDS family.</text>
</comment>
<keyword evidence="10 18" id="KW-0808">Transferase</keyword>
<evidence type="ECO:0000256" key="12">
    <source>
        <dbReference type="ARBA" id="ARBA00022695"/>
    </source>
</evidence>